<dbReference type="Proteomes" id="UP000720595">
    <property type="component" value="Unassembled WGS sequence"/>
</dbReference>
<dbReference type="EMBL" id="JAFBDH010000016">
    <property type="protein sequence ID" value="MBM7551105.1"/>
    <property type="molecule type" value="Genomic_DNA"/>
</dbReference>
<protein>
    <submittedName>
        <fullName evidence="1">Uncharacterized protein</fullName>
    </submittedName>
</protein>
<evidence type="ECO:0000313" key="2">
    <source>
        <dbReference type="Proteomes" id="UP000720595"/>
    </source>
</evidence>
<name>A0ABS2MM63_9FIRM</name>
<proteinExistence type="predicted"/>
<comment type="caution">
    <text evidence="1">The sequence shown here is derived from an EMBL/GenBank/DDBJ whole genome shotgun (WGS) entry which is preliminary data.</text>
</comment>
<evidence type="ECO:0000313" key="1">
    <source>
        <dbReference type="EMBL" id="MBM7551105.1"/>
    </source>
</evidence>
<sequence length="41" mass="4760">MLFCPALTNIFIDMDNELNHGIFATNFSLKSFLRSSFDELF</sequence>
<reference evidence="1 2" key="1">
    <citation type="submission" date="2021-01" db="EMBL/GenBank/DDBJ databases">
        <title>Genomic Encyclopedia of Type Strains, Phase IV (KMG-IV): sequencing the most valuable type-strain genomes for metagenomic binning, comparative biology and taxonomic classification.</title>
        <authorList>
            <person name="Goeker M."/>
        </authorList>
    </citation>
    <scope>NUCLEOTIDE SEQUENCE [LARGE SCALE GENOMIC DNA]</scope>
    <source>
        <strain evidence="1 2">DSM 21461</strain>
    </source>
</reference>
<gene>
    <name evidence="1" type="ORF">JOD41_001852</name>
</gene>
<keyword evidence="2" id="KW-1185">Reference proteome</keyword>
<accession>A0ABS2MM63</accession>
<organism evidence="1 2">
    <name type="scientific">Peptoniphilus gorbachii</name>
    <dbReference type="NCBI Taxonomy" id="411567"/>
    <lineage>
        <taxon>Bacteria</taxon>
        <taxon>Bacillati</taxon>
        <taxon>Bacillota</taxon>
        <taxon>Tissierellia</taxon>
        <taxon>Tissierellales</taxon>
        <taxon>Peptoniphilaceae</taxon>
        <taxon>Peptoniphilus</taxon>
    </lineage>
</organism>